<keyword evidence="2" id="KW-1185">Reference proteome</keyword>
<evidence type="ECO:0000313" key="2">
    <source>
        <dbReference type="Proteomes" id="UP001603857"/>
    </source>
</evidence>
<organism evidence="1 2">
    <name type="scientific">Flemingia macrophylla</name>
    <dbReference type="NCBI Taxonomy" id="520843"/>
    <lineage>
        <taxon>Eukaryota</taxon>
        <taxon>Viridiplantae</taxon>
        <taxon>Streptophyta</taxon>
        <taxon>Embryophyta</taxon>
        <taxon>Tracheophyta</taxon>
        <taxon>Spermatophyta</taxon>
        <taxon>Magnoliopsida</taxon>
        <taxon>eudicotyledons</taxon>
        <taxon>Gunneridae</taxon>
        <taxon>Pentapetalae</taxon>
        <taxon>rosids</taxon>
        <taxon>fabids</taxon>
        <taxon>Fabales</taxon>
        <taxon>Fabaceae</taxon>
        <taxon>Papilionoideae</taxon>
        <taxon>50 kb inversion clade</taxon>
        <taxon>NPAAA clade</taxon>
        <taxon>indigoferoid/millettioid clade</taxon>
        <taxon>Phaseoleae</taxon>
        <taxon>Flemingia</taxon>
    </lineage>
</organism>
<proteinExistence type="predicted"/>
<reference evidence="1 2" key="1">
    <citation type="submission" date="2024-08" db="EMBL/GenBank/DDBJ databases">
        <title>Insights into the chromosomal genome structure of Flemingia macrophylla.</title>
        <authorList>
            <person name="Ding Y."/>
            <person name="Zhao Y."/>
            <person name="Bi W."/>
            <person name="Wu M."/>
            <person name="Zhao G."/>
            <person name="Gong Y."/>
            <person name="Li W."/>
            <person name="Zhang P."/>
        </authorList>
    </citation>
    <scope>NUCLEOTIDE SEQUENCE [LARGE SCALE GENOMIC DNA]</scope>
    <source>
        <strain evidence="1">DYQJB</strain>
        <tissue evidence="1">Leaf</tissue>
    </source>
</reference>
<dbReference type="AlphaFoldDB" id="A0ABD1N0B8"/>
<gene>
    <name evidence="1" type="ORF">Fmac_009473</name>
</gene>
<comment type="caution">
    <text evidence="1">The sequence shown here is derived from an EMBL/GenBank/DDBJ whole genome shotgun (WGS) entry which is preliminary data.</text>
</comment>
<name>A0ABD1N0B8_9FABA</name>
<dbReference type="EMBL" id="JBGMDY010000003">
    <property type="protein sequence ID" value="KAL2341533.1"/>
    <property type="molecule type" value="Genomic_DNA"/>
</dbReference>
<dbReference type="Proteomes" id="UP001603857">
    <property type="component" value="Unassembled WGS sequence"/>
</dbReference>
<accession>A0ABD1N0B8</accession>
<evidence type="ECO:0000313" key="1">
    <source>
        <dbReference type="EMBL" id="KAL2341533.1"/>
    </source>
</evidence>
<sequence length="70" mass="8409">MLEKKDWALPDDSKRYKYQLLSFEQVKLNCIAFLSFMAKWWLWFDKINFNFLSDHVGLIFSALSESLPIM</sequence>
<protein>
    <submittedName>
        <fullName evidence="1">Uncharacterized protein</fullName>
    </submittedName>
</protein>